<proteinExistence type="inferred from homology"/>
<evidence type="ECO:0000313" key="10">
    <source>
        <dbReference type="EMBL" id="EKY03289.1"/>
    </source>
</evidence>
<comment type="subcellular location">
    <subcellularLocation>
        <location evidence="1 7">Cell outer membrane</location>
        <topology evidence="1 7">Multi-pass membrane protein</topology>
    </subcellularLocation>
</comment>
<dbReference type="GO" id="GO:0009279">
    <property type="term" value="C:cell outer membrane"/>
    <property type="evidence" value="ECO:0007669"/>
    <property type="project" value="UniProtKB-SubCell"/>
</dbReference>
<evidence type="ECO:0000313" key="11">
    <source>
        <dbReference type="Proteomes" id="UP000010433"/>
    </source>
</evidence>
<organism evidence="10 11">
    <name type="scientific">Hoylesella saccharolytica F0055</name>
    <dbReference type="NCBI Taxonomy" id="1127699"/>
    <lineage>
        <taxon>Bacteria</taxon>
        <taxon>Pseudomonadati</taxon>
        <taxon>Bacteroidota</taxon>
        <taxon>Bacteroidia</taxon>
        <taxon>Bacteroidales</taxon>
        <taxon>Prevotellaceae</taxon>
        <taxon>Hoylesella</taxon>
    </lineage>
</organism>
<keyword evidence="10" id="KW-0675">Receptor</keyword>
<keyword evidence="3 7" id="KW-1134">Transmembrane beta strand</keyword>
<evidence type="ECO:0000256" key="4">
    <source>
        <dbReference type="ARBA" id="ARBA00022692"/>
    </source>
</evidence>
<evidence type="ECO:0000256" key="2">
    <source>
        <dbReference type="ARBA" id="ARBA00022448"/>
    </source>
</evidence>
<keyword evidence="4 7" id="KW-0812">Transmembrane</keyword>
<dbReference type="FunFam" id="2.170.130.10:FF:000003">
    <property type="entry name" value="SusC/RagA family TonB-linked outer membrane protein"/>
    <property type="match status" value="1"/>
</dbReference>
<dbReference type="HOGENOM" id="CLU_004317_1_0_10"/>
<dbReference type="OrthoDB" id="721000at2"/>
<dbReference type="InterPro" id="IPR012910">
    <property type="entry name" value="Plug_dom"/>
</dbReference>
<dbReference type="AlphaFoldDB" id="L1NIH5"/>
<evidence type="ECO:0000256" key="7">
    <source>
        <dbReference type="PROSITE-ProRule" id="PRU01360"/>
    </source>
</evidence>
<dbReference type="InterPro" id="IPR039426">
    <property type="entry name" value="TonB-dep_rcpt-like"/>
</dbReference>
<dbReference type="InterPro" id="IPR023997">
    <property type="entry name" value="TonB-dep_OMP_SusC/RagA_CS"/>
</dbReference>
<sequence>MTNRILQKIIKTRSVLLFFILLTQTLAQAQNGTRITGRVLDAKGESLIGVTVSQVDNPRIATVTDMSGTYVLTLPEPNVSLKFTYLGYKDKIVKVGKELVIDVVLDENVSALNEVVVVGYGTQKKASVVGSITNIEPGKLSMSSSRSMSNSFAGLAPGIIAVQRSGDPWSNNSDFWIRGLSSFAGNTRPLVLIDGIERSINDIDPDEVASFSILKDAAASAVYGVRGANGVIMVETKRGNIGKPKVSVRVEHALSQPVKKPDYVGSVKYLELINEMYAQEGKSPFVSDATLNNYRDQTDPELYPDINWWNTISKNHADNTRATLSVNGGSKTLRYALVAGYYNENGILVRDKSKEWDSSLKVDRYTVRSNVDINLTNSTVLRINIGGYLQSRNAPPGDITNKTVFYNAMRVPPYIHPAIYSDSRIPKVMYKENPWSALTQRGYEKLNHSNIEALTSLEQDLKFITPGLSMKLTYSFDKFSANSVTRAKNPDYYNPAAGRDYNGRLITTIQSNGEQFLGYKKDAEWGNQSVYLEAMLGYNHTFAQKHMLNAMLLYNHKNYDDGSFLPFRTQGFAGRTSYTFDDRYIAEFNFGYNGSENFAPGKRFGFFPAVAMGWIVSQEKFMKSVSNTLSLLKLRTSWGLAGNSDIMGRRFAYISTIANTGYYYYGTDGSLYRLGRAEGDIGVSDLTWETVVKMNLGVDIGLFNNDITLSVDLFKEKRKNIFMQRTNIPASAGFNKPVWANYGKVDNQGIDMSLNLRHRFNKDFDVTGIANFTYAHNKIVEIDEADGIKGTYRSRTGKPIGQLFGLIAERLFTADDFDGTGKLKPGIASQKFSAENNLGPGDIKYKDLNGDGEITALDRTSIGGTVDPQIVYGFGATARYKYFDFGFFFSGVGKTYRILGGETWLPASSIGAGNIWSNIDDRWTPTNPRQDVFWPRMNEYTIANNEQASTWWLRDMSFLRLKNIELGMTLPEKWIHSAGIRDCRIFLRGNNILTFSKFKMWDPEVGSNDGLIYPMMKSFSIGISFNFNN</sequence>
<feature type="chain" id="PRO_5003955197" evidence="8">
    <location>
        <begin position="30"/>
        <end position="1029"/>
    </location>
</feature>
<keyword evidence="6 7" id="KW-0998">Cell outer membrane</keyword>
<comment type="similarity">
    <text evidence="7">Belongs to the TonB-dependent receptor family.</text>
</comment>
<dbReference type="PATRIC" id="fig|1127699.3.peg.409"/>
<reference evidence="10 11" key="1">
    <citation type="submission" date="2012-05" db="EMBL/GenBank/DDBJ databases">
        <authorList>
            <person name="Weinstock G."/>
            <person name="Sodergren E."/>
            <person name="Lobos E.A."/>
            <person name="Fulton L."/>
            <person name="Fulton R."/>
            <person name="Courtney L."/>
            <person name="Fronick C."/>
            <person name="O'Laughlin M."/>
            <person name="Godfrey J."/>
            <person name="Wilson R.M."/>
            <person name="Miner T."/>
            <person name="Farmer C."/>
            <person name="Delehaunty K."/>
            <person name="Cordes M."/>
            <person name="Minx P."/>
            <person name="Tomlinson C."/>
            <person name="Chen J."/>
            <person name="Wollam A."/>
            <person name="Pepin K.H."/>
            <person name="Bhonagiri V."/>
            <person name="Zhang X."/>
            <person name="Suruliraj S."/>
            <person name="Warren W."/>
            <person name="Mitreva M."/>
            <person name="Mardis E.R."/>
            <person name="Wilson R.K."/>
        </authorList>
    </citation>
    <scope>NUCLEOTIDE SEQUENCE [LARGE SCALE GENOMIC DNA]</scope>
    <source>
        <strain evidence="10 11">F0055</strain>
    </source>
</reference>
<dbReference type="Gene3D" id="2.60.40.1120">
    <property type="entry name" value="Carboxypeptidase-like, regulatory domain"/>
    <property type="match status" value="1"/>
</dbReference>
<dbReference type="SUPFAM" id="SSF49464">
    <property type="entry name" value="Carboxypeptidase regulatory domain-like"/>
    <property type="match status" value="1"/>
</dbReference>
<gene>
    <name evidence="10" type="ORF">HMPREF9151_00446</name>
</gene>
<dbReference type="PROSITE" id="PS52016">
    <property type="entry name" value="TONB_DEPENDENT_REC_3"/>
    <property type="match status" value="1"/>
</dbReference>
<dbReference type="InterPro" id="IPR023996">
    <property type="entry name" value="TonB-dep_OMP_SusC/RagA"/>
</dbReference>
<evidence type="ECO:0000259" key="9">
    <source>
        <dbReference type="Pfam" id="PF07715"/>
    </source>
</evidence>
<name>L1NIH5_9BACT</name>
<evidence type="ECO:0000256" key="5">
    <source>
        <dbReference type="ARBA" id="ARBA00023136"/>
    </source>
</evidence>
<dbReference type="STRING" id="1127699.HMPREF9151_00446"/>
<dbReference type="EMBL" id="AMEP01000039">
    <property type="protein sequence ID" value="EKY03289.1"/>
    <property type="molecule type" value="Genomic_DNA"/>
</dbReference>
<dbReference type="InterPro" id="IPR037066">
    <property type="entry name" value="Plug_dom_sf"/>
</dbReference>
<comment type="caution">
    <text evidence="10">The sequence shown here is derived from an EMBL/GenBank/DDBJ whole genome shotgun (WGS) entry which is preliminary data.</text>
</comment>
<dbReference type="Pfam" id="PF13715">
    <property type="entry name" value="CarbopepD_reg_2"/>
    <property type="match status" value="1"/>
</dbReference>
<protein>
    <submittedName>
        <fullName evidence="10">TonB-dependent receptor plug domain protein</fullName>
    </submittedName>
</protein>
<dbReference type="NCBIfam" id="TIGR04056">
    <property type="entry name" value="OMP_RagA_SusC"/>
    <property type="match status" value="1"/>
</dbReference>
<accession>L1NIH5</accession>
<evidence type="ECO:0000256" key="6">
    <source>
        <dbReference type="ARBA" id="ARBA00023237"/>
    </source>
</evidence>
<dbReference type="InterPro" id="IPR008969">
    <property type="entry name" value="CarboxyPept-like_regulatory"/>
</dbReference>
<dbReference type="Proteomes" id="UP000010433">
    <property type="component" value="Unassembled WGS sequence"/>
</dbReference>
<dbReference type="Pfam" id="PF07715">
    <property type="entry name" value="Plug"/>
    <property type="match status" value="1"/>
</dbReference>
<dbReference type="RefSeq" id="WP_009161617.1">
    <property type="nucleotide sequence ID" value="NZ_KB290972.1"/>
</dbReference>
<evidence type="ECO:0000256" key="8">
    <source>
        <dbReference type="SAM" id="SignalP"/>
    </source>
</evidence>
<dbReference type="InterPro" id="IPR036942">
    <property type="entry name" value="Beta-barrel_TonB_sf"/>
</dbReference>
<dbReference type="Gene3D" id="2.40.170.20">
    <property type="entry name" value="TonB-dependent receptor, beta-barrel domain"/>
    <property type="match status" value="1"/>
</dbReference>
<keyword evidence="2 7" id="KW-0813">Transport</keyword>
<dbReference type="SUPFAM" id="SSF56935">
    <property type="entry name" value="Porins"/>
    <property type="match status" value="1"/>
</dbReference>
<feature type="signal peptide" evidence="8">
    <location>
        <begin position="1"/>
        <end position="29"/>
    </location>
</feature>
<evidence type="ECO:0000256" key="1">
    <source>
        <dbReference type="ARBA" id="ARBA00004571"/>
    </source>
</evidence>
<keyword evidence="5 7" id="KW-0472">Membrane</keyword>
<keyword evidence="11" id="KW-1185">Reference proteome</keyword>
<keyword evidence="8" id="KW-0732">Signal</keyword>
<feature type="domain" description="TonB-dependent receptor plug" evidence="9">
    <location>
        <begin position="125"/>
        <end position="231"/>
    </location>
</feature>
<dbReference type="NCBIfam" id="TIGR04057">
    <property type="entry name" value="SusC_RagA_signa"/>
    <property type="match status" value="1"/>
</dbReference>
<evidence type="ECO:0000256" key="3">
    <source>
        <dbReference type="ARBA" id="ARBA00022452"/>
    </source>
</evidence>
<dbReference type="Gene3D" id="2.170.130.10">
    <property type="entry name" value="TonB-dependent receptor, plug domain"/>
    <property type="match status" value="1"/>
</dbReference>